<dbReference type="RefSeq" id="WP_184347796.1">
    <property type="nucleotide sequence ID" value="NZ_JACHJH010000002.1"/>
</dbReference>
<dbReference type="Proteomes" id="UP000556084">
    <property type="component" value="Unassembled WGS sequence"/>
</dbReference>
<accession>A0A7W7LLU1</accession>
<proteinExistence type="predicted"/>
<name>A0A7W7LLU1_9ACTN</name>
<keyword evidence="3" id="KW-1185">Reference proteome</keyword>
<organism evidence="2 3">
    <name type="scientific">Streptomyces olivoverticillatus</name>
    <dbReference type="NCBI Taxonomy" id="66427"/>
    <lineage>
        <taxon>Bacteria</taxon>
        <taxon>Bacillati</taxon>
        <taxon>Actinomycetota</taxon>
        <taxon>Actinomycetes</taxon>
        <taxon>Kitasatosporales</taxon>
        <taxon>Streptomycetaceae</taxon>
        <taxon>Streptomyces</taxon>
    </lineage>
</organism>
<protein>
    <recommendedName>
        <fullName evidence="4">Acetyltransferase</fullName>
    </recommendedName>
</protein>
<feature type="compositionally biased region" description="Basic residues" evidence="1">
    <location>
        <begin position="36"/>
        <end position="46"/>
    </location>
</feature>
<comment type="caution">
    <text evidence="2">The sequence shown here is derived from an EMBL/GenBank/DDBJ whole genome shotgun (WGS) entry which is preliminary data.</text>
</comment>
<gene>
    <name evidence="2" type="ORF">FHS39_001641</name>
</gene>
<evidence type="ECO:0008006" key="4">
    <source>
        <dbReference type="Google" id="ProtNLM"/>
    </source>
</evidence>
<evidence type="ECO:0000313" key="3">
    <source>
        <dbReference type="Proteomes" id="UP000556084"/>
    </source>
</evidence>
<feature type="region of interest" description="Disordered" evidence="1">
    <location>
        <begin position="22"/>
        <end position="46"/>
    </location>
</feature>
<evidence type="ECO:0000256" key="1">
    <source>
        <dbReference type="SAM" id="MobiDB-lite"/>
    </source>
</evidence>
<sequence length="46" mass="5085">MIVRLAQEQDVPGFLALAGQGEHWATAPGPEGGSRQKYRRVQPRPQ</sequence>
<reference evidence="2 3" key="1">
    <citation type="submission" date="2020-08" db="EMBL/GenBank/DDBJ databases">
        <title>Genomic Encyclopedia of Type Strains, Phase III (KMG-III): the genomes of soil and plant-associated and newly described type strains.</title>
        <authorList>
            <person name="Whitman W."/>
        </authorList>
    </citation>
    <scope>NUCLEOTIDE SEQUENCE [LARGE SCALE GENOMIC DNA]</scope>
    <source>
        <strain evidence="2 3">CECT 3266</strain>
    </source>
</reference>
<dbReference type="EMBL" id="JACHJH010000002">
    <property type="protein sequence ID" value="MBB4892630.1"/>
    <property type="molecule type" value="Genomic_DNA"/>
</dbReference>
<evidence type="ECO:0000313" key="2">
    <source>
        <dbReference type="EMBL" id="MBB4892630.1"/>
    </source>
</evidence>
<dbReference type="AlphaFoldDB" id="A0A7W7LLU1"/>